<proteinExistence type="predicted"/>
<accession>A0ABP9AVB2</accession>
<dbReference type="EMBL" id="BAABJV010000012">
    <property type="protein sequence ID" value="GAA4786786.1"/>
    <property type="molecule type" value="Genomic_DNA"/>
</dbReference>
<reference evidence="3" key="1">
    <citation type="journal article" date="2019" name="Int. J. Syst. Evol. Microbiol.">
        <title>The Global Catalogue of Microorganisms (GCM) 10K type strain sequencing project: providing services to taxonomists for standard genome sequencing and annotation.</title>
        <authorList>
            <consortium name="The Broad Institute Genomics Platform"/>
            <consortium name="The Broad Institute Genome Sequencing Center for Infectious Disease"/>
            <person name="Wu L."/>
            <person name="Ma J."/>
        </authorList>
    </citation>
    <scope>NUCLEOTIDE SEQUENCE [LARGE SCALE GENOMIC DNA]</scope>
    <source>
        <strain evidence="3">JCM 18324</strain>
    </source>
</reference>
<evidence type="ECO:0000256" key="1">
    <source>
        <dbReference type="SAM" id="MobiDB-lite"/>
    </source>
</evidence>
<keyword evidence="3" id="KW-1185">Reference proteome</keyword>
<gene>
    <name evidence="2" type="ORF">GCM10023329_42070</name>
</gene>
<name>A0ABP9AVB2_9ACTN</name>
<evidence type="ECO:0000313" key="3">
    <source>
        <dbReference type="Proteomes" id="UP001501147"/>
    </source>
</evidence>
<dbReference type="Proteomes" id="UP001501147">
    <property type="component" value="Unassembled WGS sequence"/>
</dbReference>
<evidence type="ECO:0000313" key="2">
    <source>
        <dbReference type="EMBL" id="GAA4786786.1"/>
    </source>
</evidence>
<feature type="compositionally biased region" description="Basic and acidic residues" evidence="1">
    <location>
        <begin position="90"/>
        <end position="100"/>
    </location>
</feature>
<protein>
    <submittedName>
        <fullName evidence="2">Uncharacterized protein</fullName>
    </submittedName>
</protein>
<feature type="compositionally biased region" description="Polar residues" evidence="1">
    <location>
        <begin position="78"/>
        <end position="89"/>
    </location>
</feature>
<sequence length="100" mass="10906">MLLGEPWWHDEDGLGAGECHRLHAAPTVAEGDGVLPEQLKHSPARPPSTACRAGLFVSRFQPDGADCAWDGPAERRSSWSTGSRPGSTVRQERQDWNPFG</sequence>
<organism evidence="2 3">
    <name type="scientific">Streptomyces sanyensis</name>
    <dbReference type="NCBI Taxonomy" id="568869"/>
    <lineage>
        <taxon>Bacteria</taxon>
        <taxon>Bacillati</taxon>
        <taxon>Actinomycetota</taxon>
        <taxon>Actinomycetes</taxon>
        <taxon>Kitasatosporales</taxon>
        <taxon>Streptomycetaceae</taxon>
        <taxon>Streptomyces</taxon>
    </lineage>
</organism>
<comment type="caution">
    <text evidence="2">The sequence shown here is derived from an EMBL/GenBank/DDBJ whole genome shotgun (WGS) entry which is preliminary data.</text>
</comment>
<feature type="region of interest" description="Disordered" evidence="1">
    <location>
        <begin position="68"/>
        <end position="100"/>
    </location>
</feature>